<keyword evidence="2" id="KW-0614">Plasmid</keyword>
<dbReference type="GeneID" id="56031372"/>
<dbReference type="Proteomes" id="UP000509750">
    <property type="component" value="Plasmid unnamed3"/>
</dbReference>
<dbReference type="EMBL" id="CP058532">
    <property type="protein sequence ID" value="QLG30071.1"/>
    <property type="molecule type" value="Genomic_DNA"/>
</dbReference>
<geneLocation type="plasmid" evidence="2 3">
    <name>unnamed3</name>
</geneLocation>
<feature type="region of interest" description="Disordered" evidence="1">
    <location>
        <begin position="55"/>
        <end position="76"/>
    </location>
</feature>
<proteinExistence type="predicted"/>
<sequence length="76" mass="8024">MGELTVDEGAEIGECPTCGIITEDDVEFNFPCPATCNRCGATLDSARIAPMTITIDSQPTGESQAHDPHPSEADNE</sequence>
<accession>A0A7D5GKU1</accession>
<protein>
    <submittedName>
        <fullName evidence="2">Uncharacterized protein</fullName>
    </submittedName>
</protein>
<dbReference type="AlphaFoldDB" id="A0A7D5GKU1"/>
<dbReference type="RefSeq" id="WP_179171645.1">
    <property type="nucleotide sequence ID" value="NZ_CP058532.1"/>
</dbReference>
<gene>
    <name evidence="2" type="ORF">HUG10_21025</name>
</gene>
<name>A0A7D5GKU1_9EURY</name>
<organism evidence="2 3">
    <name type="scientific">Halorarum halophilum</name>
    <dbReference type="NCBI Taxonomy" id="2743090"/>
    <lineage>
        <taxon>Archaea</taxon>
        <taxon>Methanobacteriati</taxon>
        <taxon>Methanobacteriota</taxon>
        <taxon>Stenosarchaea group</taxon>
        <taxon>Halobacteria</taxon>
        <taxon>Halobacteriales</taxon>
        <taxon>Haloferacaceae</taxon>
        <taxon>Halorarum</taxon>
    </lineage>
</organism>
<evidence type="ECO:0000256" key="1">
    <source>
        <dbReference type="SAM" id="MobiDB-lite"/>
    </source>
</evidence>
<dbReference type="KEGG" id="halg:HUG10_21025"/>
<feature type="compositionally biased region" description="Basic and acidic residues" evidence="1">
    <location>
        <begin position="64"/>
        <end position="76"/>
    </location>
</feature>
<keyword evidence="3" id="KW-1185">Reference proteome</keyword>
<evidence type="ECO:0000313" key="3">
    <source>
        <dbReference type="Proteomes" id="UP000509750"/>
    </source>
</evidence>
<reference evidence="2 3" key="1">
    <citation type="submission" date="2020-07" db="EMBL/GenBank/DDBJ databases">
        <title>Gai3-2, isolated from salt lake.</title>
        <authorList>
            <person name="Cui H."/>
            <person name="Shi X."/>
        </authorList>
    </citation>
    <scope>NUCLEOTIDE SEQUENCE [LARGE SCALE GENOMIC DNA]</scope>
    <source>
        <strain evidence="2 3">Gai3-2</strain>
        <plasmid evidence="2 3">unnamed3</plasmid>
    </source>
</reference>
<evidence type="ECO:0000313" key="2">
    <source>
        <dbReference type="EMBL" id="QLG30071.1"/>
    </source>
</evidence>